<dbReference type="NCBIfam" id="NF005305">
    <property type="entry name" value="PRK06836.1"/>
    <property type="match status" value="1"/>
</dbReference>
<dbReference type="PANTHER" id="PTHR42691:SF1">
    <property type="entry name" value="ASPARTATE AMINOTRANSFERASE YHDR-RELATED"/>
    <property type="match status" value="1"/>
</dbReference>
<dbReference type="Proteomes" id="UP001174909">
    <property type="component" value="Unassembled WGS sequence"/>
</dbReference>
<protein>
    <submittedName>
        <fullName evidence="2">Aspartate aminotransferase YhdR</fullName>
    </submittedName>
</protein>
<dbReference type="AlphaFoldDB" id="A0AA35R2X8"/>
<dbReference type="InterPro" id="IPR015421">
    <property type="entry name" value="PyrdxlP-dep_Trfase_major"/>
</dbReference>
<reference evidence="2" key="1">
    <citation type="submission" date="2023-03" db="EMBL/GenBank/DDBJ databases">
        <authorList>
            <person name="Steffen K."/>
            <person name="Cardenas P."/>
        </authorList>
    </citation>
    <scope>NUCLEOTIDE SEQUENCE</scope>
</reference>
<dbReference type="Gene3D" id="3.40.640.10">
    <property type="entry name" value="Type I PLP-dependent aspartate aminotransferase-like (Major domain)"/>
    <property type="match status" value="1"/>
</dbReference>
<dbReference type="GO" id="GO:0030170">
    <property type="term" value="F:pyridoxal phosphate binding"/>
    <property type="evidence" value="ECO:0007669"/>
    <property type="project" value="InterPro"/>
</dbReference>
<organism evidence="2 3">
    <name type="scientific">Geodia barretti</name>
    <name type="common">Barrett's horny sponge</name>
    <dbReference type="NCBI Taxonomy" id="519541"/>
    <lineage>
        <taxon>Eukaryota</taxon>
        <taxon>Metazoa</taxon>
        <taxon>Porifera</taxon>
        <taxon>Demospongiae</taxon>
        <taxon>Heteroscleromorpha</taxon>
        <taxon>Tetractinellida</taxon>
        <taxon>Astrophorina</taxon>
        <taxon>Geodiidae</taxon>
        <taxon>Geodia</taxon>
    </lineage>
</organism>
<dbReference type="Gene3D" id="3.90.1150.10">
    <property type="entry name" value="Aspartate Aminotransferase, domain 1"/>
    <property type="match status" value="2"/>
</dbReference>
<dbReference type="GO" id="GO:0008483">
    <property type="term" value="F:transaminase activity"/>
    <property type="evidence" value="ECO:0007669"/>
    <property type="project" value="UniProtKB-KW"/>
</dbReference>
<proteinExistence type="predicted"/>
<dbReference type="InterPro" id="IPR015422">
    <property type="entry name" value="PyrdxlP-dep_Trfase_small"/>
</dbReference>
<dbReference type="Pfam" id="PF00155">
    <property type="entry name" value="Aminotran_1_2"/>
    <property type="match status" value="1"/>
</dbReference>
<evidence type="ECO:0000313" key="3">
    <source>
        <dbReference type="Proteomes" id="UP001174909"/>
    </source>
</evidence>
<dbReference type="PANTHER" id="PTHR42691">
    <property type="entry name" value="ASPARTATE AMINOTRANSFERASE YHDR-RELATED"/>
    <property type="match status" value="1"/>
</dbReference>
<dbReference type="CDD" id="cd00609">
    <property type="entry name" value="AAT_like"/>
    <property type="match status" value="1"/>
</dbReference>
<evidence type="ECO:0000313" key="2">
    <source>
        <dbReference type="EMBL" id="CAI8000302.1"/>
    </source>
</evidence>
<gene>
    <name evidence="2" type="ORF">GBAR_LOCUS2890</name>
</gene>
<name>A0AA35R2X8_GEOBA</name>
<keyword evidence="3" id="KW-1185">Reference proteome</keyword>
<evidence type="ECO:0000259" key="1">
    <source>
        <dbReference type="Pfam" id="PF00155"/>
    </source>
</evidence>
<dbReference type="SUPFAM" id="SSF53383">
    <property type="entry name" value="PLP-dependent transferases"/>
    <property type="match status" value="1"/>
</dbReference>
<dbReference type="InterPro" id="IPR015424">
    <property type="entry name" value="PyrdxlP-dep_Trfase"/>
</dbReference>
<keyword evidence="2" id="KW-0032">Aminotransferase</keyword>
<comment type="caution">
    <text evidence="2">The sequence shown here is derived from an EMBL/GenBank/DDBJ whole genome shotgun (WGS) entry which is preliminary data.</text>
</comment>
<dbReference type="InterPro" id="IPR004839">
    <property type="entry name" value="Aminotransferase_I/II_large"/>
</dbReference>
<dbReference type="EMBL" id="CASHTH010000397">
    <property type="protein sequence ID" value="CAI8000302.1"/>
    <property type="molecule type" value="Genomic_DNA"/>
</dbReference>
<accession>A0AA35R2X8</accession>
<feature type="domain" description="Aminotransferase class I/classII large" evidence="1">
    <location>
        <begin position="26"/>
        <end position="368"/>
    </location>
</feature>
<sequence>MQEGGWIRRMFEVGIALKAQYGEDSVFDLSLGNPIMEPPPEFHEELRRIAQNPSPGMHRYMPNAGYPETRQAVADTLSGETGLPFGIGDIVMTCGAAGAANVVLRTILNPADEVIILSPFFGEYVYYIQNHNGAPVIVPTDAEFGLDLEAIEAAVTERTRAIILNSPNNPSGVVYPTEDIKALADLLRRAETRFGSEIFVISDEPYRKIIYDGLVYPQVFPQYERTIVVNSHAKDLGLPGERIGHIAVHPAYGGKAELVDGLVFCNRVLGFVNAPALMQHVVRAVQGASVDVGEYQRKRDFLYERLTGMGYEIVKPQGAFYLFPRSPLDDDEAFVAALQEYNVLVVPGKGFGTPGHFRISYCLDDRVLEGSMDGFARAAEQYLR</sequence>
<keyword evidence="2" id="KW-0808">Transferase</keyword>